<name>C1HDQ8_PARBA</name>
<evidence type="ECO:0000313" key="1">
    <source>
        <dbReference type="EMBL" id="EEH40052.1"/>
    </source>
</evidence>
<reference evidence="1 2" key="1">
    <citation type="journal article" date="2011" name="PLoS Genet.">
        <title>Comparative genomic analysis of human fungal pathogens causing paracoccidioidomycosis.</title>
        <authorList>
            <person name="Desjardins C.A."/>
            <person name="Champion M.D."/>
            <person name="Holder J.W."/>
            <person name="Muszewska A."/>
            <person name="Goldberg J."/>
            <person name="Bailao A.M."/>
            <person name="Brigido M.M."/>
            <person name="Ferreira M.E."/>
            <person name="Garcia A.M."/>
            <person name="Grynberg M."/>
            <person name="Gujja S."/>
            <person name="Heiman D.I."/>
            <person name="Henn M.R."/>
            <person name="Kodira C.D."/>
            <person name="Leon-Narvaez H."/>
            <person name="Longo L.V."/>
            <person name="Ma L.J."/>
            <person name="Malavazi I."/>
            <person name="Matsuo A.L."/>
            <person name="Morais F.V."/>
            <person name="Pereira M."/>
            <person name="Rodriguez-Brito S."/>
            <person name="Sakthikumar S."/>
            <person name="Salem-Izacc S.M."/>
            <person name="Sykes S.M."/>
            <person name="Teixeira M.M."/>
            <person name="Vallejo M.C."/>
            <person name="Walter M.E."/>
            <person name="Yandava C."/>
            <person name="Young S."/>
            <person name="Zeng Q."/>
            <person name="Zucker J."/>
            <person name="Felipe M.S."/>
            <person name="Goldman G.H."/>
            <person name="Haas B.J."/>
            <person name="McEwen J.G."/>
            <person name="Nino-Vega G."/>
            <person name="Puccia R."/>
            <person name="San-Blas G."/>
            <person name="Soares C.M."/>
            <person name="Birren B.W."/>
            <person name="Cuomo C.A."/>
        </authorList>
    </citation>
    <scope>NUCLEOTIDE SEQUENCE [LARGE SCALE GENOMIC DNA]</scope>
    <source>
        <strain evidence="2">ATCC MYA-826 / Pb01</strain>
    </source>
</reference>
<evidence type="ECO:0000313" key="2">
    <source>
        <dbReference type="Proteomes" id="UP000002059"/>
    </source>
</evidence>
<accession>C1HDQ8</accession>
<protein>
    <submittedName>
        <fullName evidence="1">Uncharacterized protein</fullName>
    </submittedName>
</protein>
<sequence length="96" mass="11106">MSSGGVERSRHTLDFWTGRYIGHSASHADQDRHDLAVLTVRGVRSTARLRQNPVFLPLDQSPLFGGLDRFRAKRRHMQPANLDFTRFPQWIIVQNH</sequence>
<dbReference type="Proteomes" id="UP000002059">
    <property type="component" value="Partially assembled WGS sequence"/>
</dbReference>
<dbReference type="KEGG" id="pbl:PAAG_08869"/>
<proteinExistence type="predicted"/>
<organism evidence="1 2">
    <name type="scientific">Paracoccidioides lutzii (strain ATCC MYA-826 / Pb01)</name>
    <name type="common">Paracoccidioides brasiliensis</name>
    <dbReference type="NCBI Taxonomy" id="502779"/>
    <lineage>
        <taxon>Eukaryota</taxon>
        <taxon>Fungi</taxon>
        <taxon>Dikarya</taxon>
        <taxon>Ascomycota</taxon>
        <taxon>Pezizomycotina</taxon>
        <taxon>Eurotiomycetes</taxon>
        <taxon>Eurotiomycetidae</taxon>
        <taxon>Onygenales</taxon>
        <taxon>Ajellomycetaceae</taxon>
        <taxon>Paracoccidioides</taxon>
    </lineage>
</organism>
<dbReference type="VEuPathDB" id="FungiDB:PAAG_08869"/>
<dbReference type="EMBL" id="KN294042">
    <property type="protein sequence ID" value="EEH40052.1"/>
    <property type="molecule type" value="Genomic_DNA"/>
</dbReference>
<dbReference type="RefSeq" id="XP_002789193.1">
    <property type="nucleotide sequence ID" value="XM_002789147.1"/>
</dbReference>
<dbReference type="GeneID" id="9092402"/>
<gene>
    <name evidence="1" type="ORF">PAAG_08869</name>
</gene>
<dbReference type="HOGENOM" id="CLU_2360297_0_0_1"/>
<keyword evidence="2" id="KW-1185">Reference proteome</keyword>
<dbReference type="AlphaFoldDB" id="C1HDQ8"/>